<dbReference type="OrthoDB" id="9787782at2"/>
<dbReference type="InterPro" id="IPR038765">
    <property type="entry name" value="Papain-like_cys_pep_sf"/>
</dbReference>
<sequence>MDGAGGSERMNTTYGFDVQVMEEKFAAKRQWAKFRERELFGVFREPLTEEERLLLKFLYAYMPLHDLADYDGAFFLRHVRHALEVREQMPWGRSVPEELFVHFVLPYRVNNENIDESRMVIHHELAPRVQGLSMSEAVLETNYWCHERATYTGNDARTVSPLTLMRTALGRCGEQSTLAVTALRSIGIPARQVYTPRWAHCDSNHAWVEAWADGAWHFIGACEPEPVLDEGWFRSPSTRAMLVNTRVAADYDGPEEICSDHPWYAEINMLDHYAPVKEISVYVVDEDGRPAINAEVNFQLYNFAEFSTIVTKKADAKGRVTLMTGLGDLLVHARGEQGWGFRHIRVSEAGEFELTIHSQPDYGQVLELDMVPPPVSGGEERVVSEEMRRRHEERMKEGTAIRSAYEATFCSEAYAAKLAGELALPLERLLPVLQQSKGNGEELALFLQEIKPEHRLLGLRLLESLRVKDLTDTFRESLHDHLNGALPFVDRVPDSELFDAYVLCPRVHFEMIAPYRAFFQQSFTEEEKSRYAASPQLLAEHIGSLIQVASDVDRYSGMATPVGAFRLKVADRLSRHIAFVAAARSLGIPARLEPLNGTPQFWQAGSWQDAVLDPAGLRQEAAEAGAAELAAKGKVCFVQPPNQPAADASSDVATYHYNFTLARLEEGRYRTLSIPFGETDVYDKPYEVLSGDYRLTTGTRLGDGSVRVRLSFFSVAPGEEVKAPLIFREEEIEAPVWGKVSDRVWTDCAGSGSVAAEHTGIVLVWLESEREPSKHVLRELRELSDRLEDWGGPIKLFSEAAPASQDMDGLPDQATLRVEEDGARGLLEEVKATVPDLQGREWPVVLVLDVSRQVRYMSEGYKLGIGADIVKTLKALG</sequence>
<accession>A0A268EW18</accession>
<dbReference type="Pfam" id="PF01841">
    <property type="entry name" value="Transglut_core"/>
    <property type="match status" value="1"/>
</dbReference>
<dbReference type="Gene3D" id="3.10.620.30">
    <property type="match status" value="1"/>
</dbReference>
<name>A0A268EW18_9BACL</name>
<feature type="compositionally biased region" description="Basic and acidic residues" evidence="1">
    <location>
        <begin position="378"/>
        <end position="395"/>
    </location>
</feature>
<comment type="caution">
    <text evidence="3">The sequence shown here is derived from an EMBL/GenBank/DDBJ whole genome shotgun (WGS) entry which is preliminary data.</text>
</comment>
<dbReference type="PANTHER" id="PTHR35532:SF5">
    <property type="entry name" value="CARBOHYDRATE-BINDING DOMAIN-CONTAINING PROTEIN"/>
    <property type="match status" value="1"/>
</dbReference>
<gene>
    <name evidence="3" type="ORF">CHH67_10010</name>
</gene>
<proteinExistence type="predicted"/>
<evidence type="ECO:0000313" key="3">
    <source>
        <dbReference type="EMBL" id="PAD77329.1"/>
    </source>
</evidence>
<feature type="domain" description="Transglutaminase-like" evidence="2">
    <location>
        <begin position="164"/>
        <end position="223"/>
    </location>
</feature>
<dbReference type="EMBL" id="NPBY01000030">
    <property type="protein sequence ID" value="PAD77329.1"/>
    <property type="molecule type" value="Genomic_DNA"/>
</dbReference>
<dbReference type="Proteomes" id="UP000215596">
    <property type="component" value="Unassembled WGS sequence"/>
</dbReference>
<organism evidence="3 4">
    <name type="scientific">Paenibacillus campinasensis</name>
    <dbReference type="NCBI Taxonomy" id="66347"/>
    <lineage>
        <taxon>Bacteria</taxon>
        <taxon>Bacillati</taxon>
        <taxon>Bacillota</taxon>
        <taxon>Bacilli</taxon>
        <taxon>Bacillales</taxon>
        <taxon>Paenibacillaceae</taxon>
        <taxon>Paenibacillus</taxon>
    </lineage>
</organism>
<evidence type="ECO:0000313" key="4">
    <source>
        <dbReference type="Proteomes" id="UP000215596"/>
    </source>
</evidence>
<dbReference type="PANTHER" id="PTHR35532">
    <property type="entry name" value="SIMILAR TO POLYHYDROXYALKANOATE DEPOLYMERASE"/>
    <property type="match status" value="1"/>
</dbReference>
<feature type="region of interest" description="Disordered" evidence="1">
    <location>
        <begin position="375"/>
        <end position="395"/>
    </location>
</feature>
<dbReference type="AlphaFoldDB" id="A0A268EW18"/>
<dbReference type="Gene3D" id="2.60.40.1120">
    <property type="entry name" value="Carboxypeptidase-like, regulatory domain"/>
    <property type="match status" value="1"/>
</dbReference>
<evidence type="ECO:0000259" key="2">
    <source>
        <dbReference type="SMART" id="SM00460"/>
    </source>
</evidence>
<dbReference type="SMART" id="SM00460">
    <property type="entry name" value="TGc"/>
    <property type="match status" value="1"/>
</dbReference>
<evidence type="ECO:0000256" key="1">
    <source>
        <dbReference type="SAM" id="MobiDB-lite"/>
    </source>
</evidence>
<dbReference type="SUPFAM" id="SSF54001">
    <property type="entry name" value="Cysteine proteinases"/>
    <property type="match status" value="1"/>
</dbReference>
<protein>
    <submittedName>
        <fullName evidence="3">Transglutaminase</fullName>
    </submittedName>
</protein>
<reference evidence="3 4" key="1">
    <citation type="submission" date="2017-07" db="EMBL/GenBank/DDBJ databases">
        <title>Isolation and whole genome analysis of endospore-forming bacteria from heroin.</title>
        <authorList>
            <person name="Kalinowski J."/>
            <person name="Ahrens B."/>
            <person name="Al-Dilaimi A."/>
            <person name="Winkler A."/>
            <person name="Wibberg D."/>
            <person name="Schleenbecker U."/>
            <person name="Ruckert C."/>
            <person name="Wolfel R."/>
            <person name="Grass G."/>
        </authorList>
    </citation>
    <scope>NUCLEOTIDE SEQUENCE [LARGE SCALE GENOMIC DNA]</scope>
    <source>
        <strain evidence="3 4">7537-G1</strain>
    </source>
</reference>
<dbReference type="InterPro" id="IPR002931">
    <property type="entry name" value="Transglutaminase-like"/>
</dbReference>